<keyword evidence="6" id="KW-1185">Reference proteome</keyword>
<dbReference type="InterPro" id="IPR041522">
    <property type="entry name" value="CdaR_GGDEF"/>
</dbReference>
<gene>
    <name evidence="5" type="ORF">CLV63_11146</name>
</gene>
<evidence type="ECO:0000313" key="5">
    <source>
        <dbReference type="EMBL" id="PSK96452.1"/>
    </source>
</evidence>
<proteinExistence type="inferred from homology"/>
<evidence type="ECO:0000259" key="3">
    <source>
        <dbReference type="Pfam" id="PF13556"/>
    </source>
</evidence>
<evidence type="ECO:0000256" key="1">
    <source>
        <dbReference type="ARBA" id="ARBA00006754"/>
    </source>
</evidence>
<feature type="domain" description="PucR C-terminal helix-turn-helix" evidence="3">
    <location>
        <begin position="443"/>
        <end position="501"/>
    </location>
</feature>
<accession>A0A2P8DGW1</accession>
<name>A0A2P8DGW1_9ACTN</name>
<evidence type="ECO:0000259" key="2">
    <source>
        <dbReference type="Pfam" id="PF07905"/>
    </source>
</evidence>
<dbReference type="Pfam" id="PF17853">
    <property type="entry name" value="GGDEF_2"/>
    <property type="match status" value="1"/>
</dbReference>
<dbReference type="InterPro" id="IPR025736">
    <property type="entry name" value="PucR_C-HTH_dom"/>
</dbReference>
<comment type="similarity">
    <text evidence="1">Belongs to the CdaR family.</text>
</comment>
<dbReference type="Gene3D" id="1.10.10.2840">
    <property type="entry name" value="PucR C-terminal helix-turn-helix domain"/>
    <property type="match status" value="1"/>
</dbReference>
<dbReference type="Pfam" id="PF07905">
    <property type="entry name" value="PucR"/>
    <property type="match status" value="1"/>
</dbReference>
<organism evidence="5 6">
    <name type="scientific">Murinocardiopsis flavida</name>
    <dbReference type="NCBI Taxonomy" id="645275"/>
    <lineage>
        <taxon>Bacteria</taxon>
        <taxon>Bacillati</taxon>
        <taxon>Actinomycetota</taxon>
        <taxon>Actinomycetes</taxon>
        <taxon>Streptosporangiales</taxon>
        <taxon>Nocardiopsidaceae</taxon>
        <taxon>Murinocardiopsis</taxon>
    </lineage>
</organism>
<dbReference type="PANTHER" id="PTHR33744:SF1">
    <property type="entry name" value="DNA-BINDING TRANSCRIPTIONAL ACTIVATOR ADER"/>
    <property type="match status" value="1"/>
</dbReference>
<sequence length="510" mass="51958">MPLTIRGLLTHGELGLSLAAGAAGIDRAVNWVHASEVPDPTPWLDPGSLVIATGLGHGSPGVMAGTVRSLAATGAAGLGVAVDVVYAAVPEEVLAAGEETGLPILVVPFATPFVAIARAAADRIAEEERAALHQALTTHQRLTASVLEHGAALGSTLVLARSLGGWAAVADRAGRITAATPTGAAAAAERCLAELPEPAPGRTASTSDAEGHLIAYGLGAAAARGTLIAWRERPYTGPEYSVIAAAASLVTYESEVQWAARARARRADMDAVRDALRDGADPKSTARLAASWGLDPHTLVVAVVGGAEPLLGEPPEWLQALLADRDLPALACATERGEAVLVCSAPGTVIDPVRAAAERDGGPRPAGIGVSGPVGPGALADGLRQARQALAAGSKEGRAVTAIGDLGALDLLLASSRAEVPETLIRRLVDPLRRAGDERGLPLAESVRVFLDHNGSLAAAAAELGVHRHTLRSRLDLAGSVLGRDLDSSYVRLELGLAFQALALARGAPD</sequence>
<dbReference type="RefSeq" id="WP_170134234.1">
    <property type="nucleotide sequence ID" value="NZ_PYGA01000011.1"/>
</dbReference>
<dbReference type="InterPro" id="IPR042070">
    <property type="entry name" value="PucR_C-HTH_sf"/>
</dbReference>
<evidence type="ECO:0000313" key="6">
    <source>
        <dbReference type="Proteomes" id="UP000240542"/>
    </source>
</evidence>
<dbReference type="AlphaFoldDB" id="A0A2P8DGW1"/>
<dbReference type="Pfam" id="PF13556">
    <property type="entry name" value="HTH_30"/>
    <property type="match status" value="1"/>
</dbReference>
<dbReference type="EMBL" id="PYGA01000011">
    <property type="protein sequence ID" value="PSK96452.1"/>
    <property type="molecule type" value="Genomic_DNA"/>
</dbReference>
<protein>
    <submittedName>
        <fullName evidence="5">Purine catabolism regulator</fullName>
    </submittedName>
</protein>
<feature type="domain" description="Purine catabolism PurC-like" evidence="2">
    <location>
        <begin position="10"/>
        <end position="124"/>
    </location>
</feature>
<feature type="domain" description="CdaR GGDEF-like" evidence="4">
    <location>
        <begin position="280"/>
        <end position="391"/>
    </location>
</feature>
<evidence type="ECO:0000259" key="4">
    <source>
        <dbReference type="Pfam" id="PF17853"/>
    </source>
</evidence>
<comment type="caution">
    <text evidence="5">The sequence shown here is derived from an EMBL/GenBank/DDBJ whole genome shotgun (WGS) entry which is preliminary data.</text>
</comment>
<dbReference type="InterPro" id="IPR012914">
    <property type="entry name" value="PucR_dom"/>
</dbReference>
<dbReference type="InterPro" id="IPR051448">
    <property type="entry name" value="CdaR-like_regulators"/>
</dbReference>
<reference evidence="5 6" key="1">
    <citation type="submission" date="2018-03" db="EMBL/GenBank/DDBJ databases">
        <title>Genomic Encyclopedia of Archaeal and Bacterial Type Strains, Phase II (KMG-II): from individual species to whole genera.</title>
        <authorList>
            <person name="Goeker M."/>
        </authorList>
    </citation>
    <scope>NUCLEOTIDE SEQUENCE [LARGE SCALE GENOMIC DNA]</scope>
    <source>
        <strain evidence="5 6">DSM 45312</strain>
    </source>
</reference>
<dbReference type="Proteomes" id="UP000240542">
    <property type="component" value="Unassembled WGS sequence"/>
</dbReference>
<dbReference type="PANTHER" id="PTHR33744">
    <property type="entry name" value="CARBOHYDRATE DIACID REGULATOR"/>
    <property type="match status" value="1"/>
</dbReference>